<dbReference type="EMBL" id="NHOQ01001156">
    <property type="protein sequence ID" value="PWA26887.1"/>
    <property type="molecule type" value="Genomic_DNA"/>
</dbReference>
<proteinExistence type="predicted"/>
<feature type="region of interest" description="Disordered" evidence="1">
    <location>
        <begin position="1"/>
        <end position="40"/>
    </location>
</feature>
<dbReference type="AlphaFoldDB" id="A0A315VU61"/>
<feature type="compositionally biased region" description="Basic and acidic residues" evidence="1">
    <location>
        <begin position="54"/>
        <end position="72"/>
    </location>
</feature>
<feature type="compositionally biased region" description="Basic and acidic residues" evidence="1">
    <location>
        <begin position="1"/>
        <end position="10"/>
    </location>
</feature>
<reference evidence="2 3" key="1">
    <citation type="journal article" date="2018" name="G3 (Bethesda)">
        <title>A High-Quality Reference Genome for the Invasive Mosquitofish Gambusia affinis Using a Chicago Library.</title>
        <authorList>
            <person name="Hoffberg S.L."/>
            <person name="Troendle N.J."/>
            <person name="Glenn T.C."/>
            <person name="Mahmud O."/>
            <person name="Louha S."/>
            <person name="Chalopin D."/>
            <person name="Bennetzen J.L."/>
            <person name="Mauricio R."/>
        </authorList>
    </citation>
    <scope>NUCLEOTIDE SEQUENCE [LARGE SCALE GENOMIC DNA]</scope>
    <source>
        <strain evidence="2">NE01/NJP1002.9</strain>
        <tissue evidence="2">Muscle</tissue>
    </source>
</reference>
<feature type="compositionally biased region" description="Basic and acidic residues" evidence="1">
    <location>
        <begin position="17"/>
        <end position="33"/>
    </location>
</feature>
<gene>
    <name evidence="2" type="ORF">CCH79_00001070</name>
</gene>
<comment type="caution">
    <text evidence="2">The sequence shown here is derived from an EMBL/GenBank/DDBJ whole genome shotgun (WGS) entry which is preliminary data.</text>
</comment>
<evidence type="ECO:0000256" key="1">
    <source>
        <dbReference type="SAM" id="MobiDB-lite"/>
    </source>
</evidence>
<organism evidence="2 3">
    <name type="scientific">Gambusia affinis</name>
    <name type="common">Western mosquitofish</name>
    <name type="synonym">Heterandria affinis</name>
    <dbReference type="NCBI Taxonomy" id="33528"/>
    <lineage>
        <taxon>Eukaryota</taxon>
        <taxon>Metazoa</taxon>
        <taxon>Chordata</taxon>
        <taxon>Craniata</taxon>
        <taxon>Vertebrata</taxon>
        <taxon>Euteleostomi</taxon>
        <taxon>Actinopterygii</taxon>
        <taxon>Neopterygii</taxon>
        <taxon>Teleostei</taxon>
        <taxon>Neoteleostei</taxon>
        <taxon>Acanthomorphata</taxon>
        <taxon>Ovalentaria</taxon>
        <taxon>Atherinomorphae</taxon>
        <taxon>Cyprinodontiformes</taxon>
        <taxon>Poeciliidae</taxon>
        <taxon>Poeciliinae</taxon>
        <taxon>Gambusia</taxon>
    </lineage>
</organism>
<dbReference type="Proteomes" id="UP000250572">
    <property type="component" value="Unassembled WGS sequence"/>
</dbReference>
<evidence type="ECO:0000313" key="2">
    <source>
        <dbReference type="EMBL" id="PWA26887.1"/>
    </source>
</evidence>
<sequence length="108" mass="11840">MTEGHVHEAHTSAGLSEHGEEQHTKANPHKTDGFPHFGNNNRVLIVSNELEGHGHEMHGHRTTLPEHEEGKNTKSQTVANDPLTEKGQECILVSAFSLALLMTMATVM</sequence>
<accession>A0A315VU61</accession>
<protein>
    <submittedName>
        <fullName evidence="2">Uncharacterized protein</fullName>
    </submittedName>
</protein>
<keyword evidence="3" id="KW-1185">Reference proteome</keyword>
<feature type="region of interest" description="Disordered" evidence="1">
    <location>
        <begin position="54"/>
        <end position="82"/>
    </location>
</feature>
<name>A0A315VU61_GAMAF</name>
<evidence type="ECO:0000313" key="3">
    <source>
        <dbReference type="Proteomes" id="UP000250572"/>
    </source>
</evidence>